<proteinExistence type="predicted"/>
<comment type="caution">
    <text evidence="1">The sequence shown here is derived from an EMBL/GenBank/DDBJ whole genome shotgun (WGS) entry which is preliminary data.</text>
</comment>
<dbReference type="EMBL" id="DWXO01000009">
    <property type="protein sequence ID" value="HJB79516.1"/>
    <property type="molecule type" value="Genomic_DNA"/>
</dbReference>
<gene>
    <name evidence="1" type="ORF">H9712_00865</name>
</gene>
<name>A0A9D2MKU3_9FIRM</name>
<dbReference type="Proteomes" id="UP000823921">
    <property type="component" value="Unassembled WGS sequence"/>
</dbReference>
<evidence type="ECO:0000313" key="1">
    <source>
        <dbReference type="EMBL" id="HJB79516.1"/>
    </source>
</evidence>
<protein>
    <submittedName>
        <fullName evidence="1">Uncharacterized protein</fullName>
    </submittedName>
</protein>
<reference evidence="1" key="1">
    <citation type="journal article" date="2021" name="PeerJ">
        <title>Extensive microbial diversity within the chicken gut microbiome revealed by metagenomics and culture.</title>
        <authorList>
            <person name="Gilroy R."/>
            <person name="Ravi A."/>
            <person name="Getino M."/>
            <person name="Pursley I."/>
            <person name="Horton D.L."/>
            <person name="Alikhan N.F."/>
            <person name="Baker D."/>
            <person name="Gharbi K."/>
            <person name="Hall N."/>
            <person name="Watson M."/>
            <person name="Adriaenssens E.M."/>
            <person name="Foster-Nyarko E."/>
            <person name="Jarju S."/>
            <person name="Secka A."/>
            <person name="Antonio M."/>
            <person name="Oren A."/>
            <person name="Chaudhuri R.R."/>
            <person name="La Ragione R."/>
            <person name="Hildebrand F."/>
            <person name="Pallen M.J."/>
        </authorList>
    </citation>
    <scope>NUCLEOTIDE SEQUENCE</scope>
    <source>
        <strain evidence="1">CHK192-8294</strain>
    </source>
</reference>
<dbReference type="AlphaFoldDB" id="A0A9D2MKU3"/>
<organism evidence="1 2">
    <name type="scientific">Candidatus Flavonifractor intestinigallinarum</name>
    <dbReference type="NCBI Taxonomy" id="2838586"/>
    <lineage>
        <taxon>Bacteria</taxon>
        <taxon>Bacillati</taxon>
        <taxon>Bacillota</taxon>
        <taxon>Clostridia</taxon>
        <taxon>Eubacteriales</taxon>
        <taxon>Oscillospiraceae</taxon>
        <taxon>Flavonifractor</taxon>
    </lineage>
</organism>
<reference evidence="1" key="2">
    <citation type="submission" date="2021-04" db="EMBL/GenBank/DDBJ databases">
        <authorList>
            <person name="Gilroy R."/>
        </authorList>
    </citation>
    <scope>NUCLEOTIDE SEQUENCE</scope>
    <source>
        <strain evidence="1">CHK192-8294</strain>
    </source>
</reference>
<accession>A0A9D2MKU3</accession>
<sequence length="70" mass="8099">MIQREILQESESLDRLISQCFAGGELLRRELRLTEAQAAYVAGHYCAQVIPMGEHWYEITFQEAFYNGCN</sequence>
<evidence type="ECO:0000313" key="2">
    <source>
        <dbReference type="Proteomes" id="UP000823921"/>
    </source>
</evidence>